<evidence type="ECO:0000256" key="6">
    <source>
        <dbReference type="SAM" id="MobiDB-lite"/>
    </source>
</evidence>
<dbReference type="InterPro" id="IPR057765">
    <property type="entry name" value="MS1-like_ubiquitin"/>
</dbReference>
<dbReference type="SMART" id="SM00249">
    <property type="entry name" value="PHD"/>
    <property type="match status" value="1"/>
</dbReference>
<evidence type="ECO:0000313" key="8">
    <source>
        <dbReference type="EMBL" id="URD72892.1"/>
    </source>
</evidence>
<dbReference type="EMBL" id="CP097502">
    <property type="protein sequence ID" value="URD72892.1"/>
    <property type="molecule type" value="Genomic_DNA"/>
</dbReference>
<dbReference type="Pfam" id="PF00628">
    <property type="entry name" value="PHD"/>
    <property type="match status" value="1"/>
</dbReference>
<accession>A0A9E7E9K2</accession>
<dbReference type="AlphaFoldDB" id="A0A9E7E9K2"/>
<dbReference type="PROSITE" id="PS01359">
    <property type="entry name" value="ZF_PHD_1"/>
    <property type="match status" value="1"/>
</dbReference>
<evidence type="ECO:0000256" key="1">
    <source>
        <dbReference type="ARBA" id="ARBA00022723"/>
    </source>
</evidence>
<evidence type="ECO:0000259" key="7">
    <source>
        <dbReference type="SMART" id="SM00249"/>
    </source>
</evidence>
<dbReference type="OrthoDB" id="436852at2759"/>
<feature type="domain" description="Zinc finger PHD-type" evidence="7">
    <location>
        <begin position="630"/>
        <end position="676"/>
    </location>
</feature>
<protein>
    <submittedName>
        <fullName evidence="8">PHD-finger</fullName>
    </submittedName>
</protein>
<keyword evidence="1" id="KW-0479">Metal-binding</keyword>
<dbReference type="Pfam" id="PF25565">
    <property type="entry name" value="Ubiquitin_At1g33420"/>
    <property type="match status" value="1"/>
</dbReference>
<gene>
    <name evidence="8" type="ORF">MUK42_10065</name>
</gene>
<proteinExistence type="predicted"/>
<evidence type="ECO:0000256" key="2">
    <source>
        <dbReference type="ARBA" id="ARBA00022771"/>
    </source>
</evidence>
<keyword evidence="3" id="KW-0862">Zinc</keyword>
<evidence type="ECO:0000313" key="9">
    <source>
        <dbReference type="Proteomes" id="UP001055439"/>
    </source>
</evidence>
<dbReference type="PANTHER" id="PTHR46201:SF3">
    <property type="entry name" value="OS01G0877500 PROTEIN"/>
    <property type="match status" value="1"/>
</dbReference>
<name>A0A9E7E9K2_9LILI</name>
<feature type="compositionally biased region" description="Basic and acidic residues" evidence="6">
    <location>
        <begin position="689"/>
        <end position="702"/>
    </location>
</feature>
<keyword evidence="5" id="KW-0804">Transcription</keyword>
<dbReference type="Proteomes" id="UP001055439">
    <property type="component" value="Chromosome 1"/>
</dbReference>
<dbReference type="Gene3D" id="3.30.40.10">
    <property type="entry name" value="Zinc/RING finger domain, C3HC4 (zinc finger)"/>
    <property type="match status" value="1"/>
</dbReference>
<dbReference type="PANTHER" id="PTHR46201">
    <property type="entry name" value="PHD FINGER PROTEIN MALE MEIOCYTE DEATH 1-RELATED"/>
    <property type="match status" value="1"/>
</dbReference>
<dbReference type="InterPro" id="IPR013083">
    <property type="entry name" value="Znf_RING/FYVE/PHD"/>
</dbReference>
<feature type="region of interest" description="Disordered" evidence="6">
    <location>
        <begin position="686"/>
        <end position="718"/>
    </location>
</feature>
<sequence length="718" mass="79719">MVVNERPLKRAKRRVTADLCDFLTFPDDGAGLDGPFRANIRAFLARHGRPAAPPPPPPAILPHPSAAGGDGPRMLTWRVAFRVGDGCAGYCDGQAAEVELDVVEEDVPRSKSIYCDQCRVVGWSDHPVCGKRYHFIIRNDKNSMSRSGITCTRCGTLLSLSNLRCYSCNCEMKADDTFEDWAYLQLEDSTHLLHGIVHANGFGHLLRVNGREGGSKYLTGCDILSFWDRLCQMLHVRKVSVMDISKKHGMDYRLLHAVTAGHPWYGNWGYKFGAGSFALTAESYHKAVDTLSKVPLSIFFSRGGHPRTPLQNTIGLYRSLSDQQPVTVRDLFRCVLHQLHEAPERARHESPAGKKPVAGVLCAWTRDGLQPAEEVIVKVLRAVGGSRWVTWRALRGAACYAIEPPGLLDRCLRGVVGKTVGDGMVVTARYNAETKAIEYRLEAADDHQSSAQCLPRPSADHLIHDLKFLYDALLNPATMQPYKPSALRESALSSAVKLLDCKQFIRHYDESVSYLPPPNPSATALWCHVKLVDHPEDYTAPPPELLVLPAGATIADLKLQVTKTFQETYLIFQRFQAETLLDHEEASDVTPVESLFGSYGAARVRGRFLGIDQSLGQFRKERGVDNWIVDCVCGAKDDDGERMMACDACGVWQHTRCAGVDDFEEVPARFVCKKCVGIRKYRGRGFGRPKNDRPNGRCKDEIGPSLTSVGTHKKRYAD</sequence>
<keyword evidence="2" id="KW-0863">Zinc-finger</keyword>
<evidence type="ECO:0000256" key="5">
    <source>
        <dbReference type="ARBA" id="ARBA00023163"/>
    </source>
</evidence>
<evidence type="ECO:0000256" key="4">
    <source>
        <dbReference type="ARBA" id="ARBA00023015"/>
    </source>
</evidence>
<dbReference type="GO" id="GO:0008270">
    <property type="term" value="F:zinc ion binding"/>
    <property type="evidence" value="ECO:0007669"/>
    <property type="project" value="UniProtKB-KW"/>
</dbReference>
<reference evidence="8" key="1">
    <citation type="submission" date="2022-05" db="EMBL/GenBank/DDBJ databases">
        <title>The Musa troglodytarum L. genome provides insights into the mechanism of non-climacteric behaviour and enrichment of carotenoids.</title>
        <authorList>
            <person name="Wang J."/>
        </authorList>
    </citation>
    <scope>NUCLEOTIDE SEQUENCE</scope>
    <source>
        <tissue evidence="8">Leaf</tissue>
    </source>
</reference>
<dbReference type="InterPro" id="IPR019787">
    <property type="entry name" value="Znf_PHD-finger"/>
</dbReference>
<dbReference type="InterPro" id="IPR058054">
    <property type="entry name" value="Znf_MS1-like"/>
</dbReference>
<dbReference type="CDD" id="cd15556">
    <property type="entry name" value="PHD_MMD1_like"/>
    <property type="match status" value="1"/>
</dbReference>
<organism evidence="8 9">
    <name type="scientific">Musa troglodytarum</name>
    <name type="common">fe'i banana</name>
    <dbReference type="NCBI Taxonomy" id="320322"/>
    <lineage>
        <taxon>Eukaryota</taxon>
        <taxon>Viridiplantae</taxon>
        <taxon>Streptophyta</taxon>
        <taxon>Embryophyta</taxon>
        <taxon>Tracheophyta</taxon>
        <taxon>Spermatophyta</taxon>
        <taxon>Magnoliopsida</taxon>
        <taxon>Liliopsida</taxon>
        <taxon>Zingiberales</taxon>
        <taxon>Musaceae</taxon>
        <taxon>Musa</taxon>
    </lineage>
</organism>
<dbReference type="Pfam" id="PF25874">
    <property type="entry name" value="WHD_plant_repro"/>
    <property type="match status" value="1"/>
</dbReference>
<evidence type="ECO:0000256" key="3">
    <source>
        <dbReference type="ARBA" id="ARBA00022833"/>
    </source>
</evidence>
<dbReference type="InterPro" id="IPR011011">
    <property type="entry name" value="Znf_FYVE_PHD"/>
</dbReference>
<keyword evidence="9" id="KW-1185">Reference proteome</keyword>
<dbReference type="InterPro" id="IPR001965">
    <property type="entry name" value="Znf_PHD"/>
</dbReference>
<dbReference type="SUPFAM" id="SSF57903">
    <property type="entry name" value="FYVE/PHD zinc finger"/>
    <property type="match status" value="1"/>
</dbReference>
<keyword evidence="4" id="KW-0805">Transcription regulation</keyword>
<dbReference type="InterPro" id="IPR059080">
    <property type="entry name" value="WHD_PTC1"/>
</dbReference>
<dbReference type="InterPro" id="IPR019786">
    <property type="entry name" value="Zinc_finger_PHD-type_CS"/>
</dbReference>